<gene>
    <name evidence="1" type="ORF">ElyMa_002230100</name>
</gene>
<evidence type="ECO:0000313" key="1">
    <source>
        <dbReference type="EMBL" id="GFR77113.1"/>
    </source>
</evidence>
<keyword evidence="2" id="KW-1185">Reference proteome</keyword>
<evidence type="ECO:0000313" key="2">
    <source>
        <dbReference type="Proteomes" id="UP000762676"/>
    </source>
</evidence>
<protein>
    <submittedName>
        <fullName evidence="1">Uncharacterized protein</fullName>
    </submittedName>
</protein>
<dbReference type="Proteomes" id="UP000762676">
    <property type="component" value="Unassembled WGS sequence"/>
</dbReference>
<accession>A0AAV4FUX5</accession>
<organism evidence="1 2">
    <name type="scientific">Elysia marginata</name>
    <dbReference type="NCBI Taxonomy" id="1093978"/>
    <lineage>
        <taxon>Eukaryota</taxon>
        <taxon>Metazoa</taxon>
        <taxon>Spiralia</taxon>
        <taxon>Lophotrochozoa</taxon>
        <taxon>Mollusca</taxon>
        <taxon>Gastropoda</taxon>
        <taxon>Heterobranchia</taxon>
        <taxon>Euthyneura</taxon>
        <taxon>Panpulmonata</taxon>
        <taxon>Sacoglossa</taxon>
        <taxon>Placobranchoidea</taxon>
        <taxon>Plakobranchidae</taxon>
        <taxon>Elysia</taxon>
    </lineage>
</organism>
<sequence length="103" mass="11940">MLDDTVVLVKLICQLNLKCSTYHLIHFFQIFVRTLLPCENKLSKHVLPKFARISYIDQTFNERMATLAQLAEQETRVVTQNAMAAAFRDMQAYCPAALIWKTF</sequence>
<proteinExistence type="predicted"/>
<dbReference type="AlphaFoldDB" id="A0AAV4FUX5"/>
<name>A0AAV4FUX5_9GAST</name>
<comment type="caution">
    <text evidence="1">The sequence shown here is derived from an EMBL/GenBank/DDBJ whole genome shotgun (WGS) entry which is preliminary data.</text>
</comment>
<dbReference type="EMBL" id="BMAT01004619">
    <property type="protein sequence ID" value="GFR77113.1"/>
    <property type="molecule type" value="Genomic_DNA"/>
</dbReference>
<reference evidence="1 2" key="1">
    <citation type="journal article" date="2021" name="Elife">
        <title>Chloroplast acquisition without the gene transfer in kleptoplastic sea slugs, Plakobranchus ocellatus.</title>
        <authorList>
            <person name="Maeda T."/>
            <person name="Takahashi S."/>
            <person name="Yoshida T."/>
            <person name="Shimamura S."/>
            <person name="Takaki Y."/>
            <person name="Nagai Y."/>
            <person name="Toyoda A."/>
            <person name="Suzuki Y."/>
            <person name="Arimoto A."/>
            <person name="Ishii H."/>
            <person name="Satoh N."/>
            <person name="Nishiyama T."/>
            <person name="Hasebe M."/>
            <person name="Maruyama T."/>
            <person name="Minagawa J."/>
            <person name="Obokata J."/>
            <person name="Shigenobu S."/>
        </authorList>
    </citation>
    <scope>NUCLEOTIDE SEQUENCE [LARGE SCALE GENOMIC DNA]</scope>
</reference>